<dbReference type="EMBL" id="SMTL01000001">
    <property type="protein sequence ID" value="TDK39211.1"/>
    <property type="molecule type" value="Genomic_DNA"/>
</dbReference>
<organism evidence="1 2">
    <name type="scientific">Rhizobium deserti</name>
    <dbReference type="NCBI Taxonomy" id="2547961"/>
    <lineage>
        <taxon>Bacteria</taxon>
        <taxon>Pseudomonadati</taxon>
        <taxon>Pseudomonadota</taxon>
        <taxon>Alphaproteobacteria</taxon>
        <taxon>Hyphomicrobiales</taxon>
        <taxon>Rhizobiaceae</taxon>
        <taxon>Rhizobium/Agrobacterium group</taxon>
        <taxon>Rhizobium</taxon>
    </lineage>
</organism>
<evidence type="ECO:0000313" key="1">
    <source>
        <dbReference type="EMBL" id="TDK39211.1"/>
    </source>
</evidence>
<keyword evidence="2" id="KW-1185">Reference proteome</keyword>
<dbReference type="Proteomes" id="UP000295238">
    <property type="component" value="Unassembled WGS sequence"/>
</dbReference>
<accession>A0A4R5UMX9</accession>
<evidence type="ECO:0000313" key="2">
    <source>
        <dbReference type="Proteomes" id="UP000295238"/>
    </source>
</evidence>
<dbReference type="RefSeq" id="WP_133314660.1">
    <property type="nucleotide sequence ID" value="NZ_SMTL01000001.1"/>
</dbReference>
<comment type="caution">
    <text evidence="1">The sequence shown here is derived from an EMBL/GenBank/DDBJ whole genome shotgun (WGS) entry which is preliminary data.</text>
</comment>
<name>A0A4R5UMX9_9HYPH</name>
<protein>
    <submittedName>
        <fullName evidence="1">Uncharacterized protein</fullName>
    </submittedName>
</protein>
<dbReference type="OrthoDB" id="8254674at2"/>
<proteinExistence type="predicted"/>
<reference evidence="1 2" key="1">
    <citation type="submission" date="2019-03" db="EMBL/GenBank/DDBJ databases">
        <title>Rhizobium sp. nov., an bacterium isolated from biocrust in Mu Us Desert.</title>
        <authorList>
            <person name="Lixiong L."/>
        </authorList>
    </citation>
    <scope>NUCLEOTIDE SEQUENCE [LARGE SCALE GENOMIC DNA]</scope>
    <source>
        <strain evidence="1 2">SPY-1</strain>
    </source>
</reference>
<sequence>MTPGEPNAFAVVKAVRRELAGALALGIALTSHRCLREKLRCAAVGNDGAAVALKLPPRTGWLVLEVHGAVRILPLDPKGIPAVSLDRLLLSRPDLADEISTALKGRAADRADRLLDPVYHVGAAMTRRQYRDLADWAPLIGAAASDAAATLCAVLEDSRPGLLARLRLGQHPIEALQLYWSTTHAMATMMILGVRGGSIPSLQDAAPRLPWSNRTPSIAFTRERTLWMSAAGAVAAIASGIQVVDVYLSALSSAAGPLAAFDALFGLASVAIARPDESRRIATEIELLMGIHLKQFATGEPTVTASYHSALGAIRKVQARAFEARPLRPRLASRRSFFLDPAALSTTGRMNGFIALPHIVAGAPELLYPSYSMLPQRRFFSRGSVQRVLSNRWSEEQSER</sequence>
<dbReference type="AlphaFoldDB" id="A0A4R5UMX9"/>
<gene>
    <name evidence="1" type="ORF">E2F50_03555</name>
</gene>